<comment type="caution">
    <text evidence="4">The sequence shown here is derived from an EMBL/GenBank/DDBJ whole genome shotgun (WGS) entry which is preliminary data.</text>
</comment>
<keyword evidence="2" id="KW-0808">Transferase</keyword>
<organism evidence="4 5">
    <name type="scientific">Miscanthus lutarioriparius</name>
    <dbReference type="NCBI Taxonomy" id="422564"/>
    <lineage>
        <taxon>Eukaryota</taxon>
        <taxon>Viridiplantae</taxon>
        <taxon>Streptophyta</taxon>
        <taxon>Embryophyta</taxon>
        <taxon>Tracheophyta</taxon>
        <taxon>Spermatophyta</taxon>
        <taxon>Magnoliopsida</taxon>
        <taxon>Liliopsida</taxon>
        <taxon>Poales</taxon>
        <taxon>Poaceae</taxon>
        <taxon>PACMAD clade</taxon>
        <taxon>Panicoideae</taxon>
        <taxon>Andropogonodae</taxon>
        <taxon>Andropogoneae</taxon>
        <taxon>Saccharinae</taxon>
        <taxon>Miscanthus</taxon>
    </lineage>
</organism>
<protein>
    <submittedName>
        <fullName evidence="4">Uncharacterized protein</fullName>
    </submittedName>
</protein>
<name>A0A811N1N6_9POAL</name>
<dbReference type="EMBL" id="CAJGYO010000003">
    <property type="protein sequence ID" value="CAD6219495.1"/>
    <property type="molecule type" value="Genomic_DNA"/>
</dbReference>
<evidence type="ECO:0000256" key="1">
    <source>
        <dbReference type="ARBA" id="ARBA00009995"/>
    </source>
</evidence>
<evidence type="ECO:0000313" key="5">
    <source>
        <dbReference type="Proteomes" id="UP000604825"/>
    </source>
</evidence>
<dbReference type="Proteomes" id="UP000604825">
    <property type="component" value="Unassembled WGS sequence"/>
</dbReference>
<keyword evidence="5" id="KW-1185">Reference proteome</keyword>
<dbReference type="PANTHER" id="PTHR48047">
    <property type="entry name" value="GLYCOSYLTRANSFERASE"/>
    <property type="match status" value="1"/>
</dbReference>
<gene>
    <name evidence="4" type="ORF">NCGR_LOCUS13133</name>
</gene>
<evidence type="ECO:0000256" key="2">
    <source>
        <dbReference type="ARBA" id="ARBA00022679"/>
    </source>
</evidence>
<proteinExistence type="inferred from homology"/>
<dbReference type="PANTHER" id="PTHR48047:SF43">
    <property type="entry name" value="OS09G0379400 PROTEIN"/>
    <property type="match status" value="1"/>
</dbReference>
<dbReference type="CDD" id="cd03784">
    <property type="entry name" value="GT1_Gtf-like"/>
    <property type="match status" value="1"/>
</dbReference>
<evidence type="ECO:0000313" key="4">
    <source>
        <dbReference type="EMBL" id="CAD6219495.1"/>
    </source>
</evidence>
<dbReference type="InterPro" id="IPR002213">
    <property type="entry name" value="UDP_glucos_trans"/>
</dbReference>
<dbReference type="AlphaFoldDB" id="A0A811N1N6"/>
<accession>A0A811N1N6</accession>
<reference evidence="4" key="1">
    <citation type="submission" date="2020-10" db="EMBL/GenBank/DDBJ databases">
        <authorList>
            <person name="Han B."/>
            <person name="Lu T."/>
            <person name="Zhao Q."/>
            <person name="Huang X."/>
            <person name="Zhao Y."/>
        </authorList>
    </citation>
    <scope>NUCLEOTIDE SEQUENCE</scope>
</reference>
<sequence length="435" mass="46468">MAKSHTIPLTDLTHVLRRRQLTTVTFLTTPGNAAFVRAALAGADGVAIVELPFTDNLTDSGAPPRAECVEALDSLSSLPAFVESVSQLRPRFEEALTALRPPASAVVADAFLYWAPAAAAAQDIPALAFFGTNVFAHVAREVVLGDNPASVLTRATTPDDAVFTVPDRVPARPAHPRRHPGPLQRPDEATTTGPSREMDAKVGYAIANSDGLIVNAFDAMEARYIQHWNRHVGPRAWPVGPRAWPVGPLCLAQTAPEAPWHWHGDVAKPAWMRWLDEKATAGRAVLYVALGTLVAVPGSELREVADGLDRAGHGGWNSALESISAGVPLAVWPMGAEQPLNAKLVVDELGVGIRVPAKSDAVSGMARSEQIARVTSDLMTGEKGAEAARKMAALQFKEKWLRWAAKAREAVAEAGSSWRAVDELIGVFSKRSTQS</sequence>
<dbReference type="Pfam" id="PF00201">
    <property type="entry name" value="UDPGT"/>
    <property type="match status" value="1"/>
</dbReference>
<dbReference type="Gene3D" id="3.40.50.2000">
    <property type="entry name" value="Glycogen Phosphorylase B"/>
    <property type="match status" value="2"/>
</dbReference>
<comment type="similarity">
    <text evidence="1">Belongs to the UDP-glycosyltransferase family.</text>
</comment>
<dbReference type="GO" id="GO:0035251">
    <property type="term" value="F:UDP-glucosyltransferase activity"/>
    <property type="evidence" value="ECO:0007669"/>
    <property type="project" value="TreeGrafter"/>
</dbReference>
<dbReference type="SUPFAM" id="SSF53756">
    <property type="entry name" value="UDP-Glycosyltransferase/glycogen phosphorylase"/>
    <property type="match status" value="1"/>
</dbReference>
<feature type="region of interest" description="Disordered" evidence="3">
    <location>
        <begin position="163"/>
        <end position="196"/>
    </location>
</feature>
<evidence type="ECO:0000256" key="3">
    <source>
        <dbReference type="SAM" id="MobiDB-lite"/>
    </source>
</evidence>
<dbReference type="OrthoDB" id="5835829at2759"/>